<accession>A0A1S2L556</accession>
<dbReference type="Proteomes" id="UP000180098">
    <property type="component" value="Unassembled WGS sequence"/>
</dbReference>
<dbReference type="EMBL" id="MLQQ01000058">
    <property type="protein sequence ID" value="OIJ07618.1"/>
    <property type="molecule type" value="Genomic_DNA"/>
</dbReference>
<proteinExistence type="predicted"/>
<evidence type="ECO:0000313" key="2">
    <source>
        <dbReference type="Proteomes" id="UP000180098"/>
    </source>
</evidence>
<comment type="caution">
    <text evidence="1">The sequence shown here is derived from an EMBL/GenBank/DDBJ whole genome shotgun (WGS) entry which is preliminary data.</text>
</comment>
<keyword evidence="2" id="KW-1185">Reference proteome</keyword>
<name>A0A1S2L556_9BACI</name>
<sequence length="291" mass="34298">MLNADDKLQLENKFPELKIKLEQPTVDNTYITISNLKGNKNLELLLGDNEDFDSVNSLPLTELIFLEDFIGIYYENQLEIAIRGIDNISRGRLFSFERNNKEIKITMSFKQKKIEAILSTMEQTYISRIQTLLSTNGRRSSSPTLIIKNITEKDLSEIRKLLNCISFDLNFNFGIMVDSVDYNPQFGLFKRPRKMPEYNELTLTYKTYQPELIEYYKIAKQMTYLPFKYLCYFHIIEFFMDKSSYLEAKEKLKYIISRPDFHYNMDEYISNVVNNLKEEVANNIIIKSSTL</sequence>
<dbReference type="AlphaFoldDB" id="A0A1S2L556"/>
<dbReference type="RefSeq" id="WP_071314807.1">
    <property type="nucleotide sequence ID" value="NZ_MLQQ01000058.1"/>
</dbReference>
<dbReference type="OrthoDB" id="2988509at2"/>
<protein>
    <submittedName>
        <fullName evidence="1">Uncharacterized protein</fullName>
    </submittedName>
</protein>
<gene>
    <name evidence="1" type="ORF">BKP35_18190</name>
</gene>
<evidence type="ECO:0000313" key="1">
    <source>
        <dbReference type="EMBL" id="OIJ07618.1"/>
    </source>
</evidence>
<reference evidence="1 2" key="1">
    <citation type="submission" date="2016-10" db="EMBL/GenBank/DDBJ databases">
        <title>Draft genome sequences of four alkaliphilic bacteria belonging to the Anaerobacillus genus.</title>
        <authorList>
            <person name="Bassil N.M."/>
            <person name="Lloyd J.R."/>
        </authorList>
    </citation>
    <scope>NUCLEOTIDE SEQUENCE [LARGE SCALE GENOMIC DNA]</scope>
    <source>
        <strain evidence="1 2">DSM 15340</strain>
    </source>
</reference>
<organism evidence="1 2">
    <name type="scientific">Anaerobacillus arseniciselenatis</name>
    <dbReference type="NCBI Taxonomy" id="85682"/>
    <lineage>
        <taxon>Bacteria</taxon>
        <taxon>Bacillati</taxon>
        <taxon>Bacillota</taxon>
        <taxon>Bacilli</taxon>
        <taxon>Bacillales</taxon>
        <taxon>Bacillaceae</taxon>
        <taxon>Anaerobacillus</taxon>
    </lineage>
</organism>